<evidence type="ECO:0000313" key="2">
    <source>
        <dbReference type="EMBL" id="KAH8027223.1"/>
    </source>
</evidence>
<organism evidence="2 3">
    <name type="scientific">Rhipicephalus microplus</name>
    <name type="common">Cattle tick</name>
    <name type="synonym">Boophilus microplus</name>
    <dbReference type="NCBI Taxonomy" id="6941"/>
    <lineage>
        <taxon>Eukaryota</taxon>
        <taxon>Metazoa</taxon>
        <taxon>Ecdysozoa</taxon>
        <taxon>Arthropoda</taxon>
        <taxon>Chelicerata</taxon>
        <taxon>Arachnida</taxon>
        <taxon>Acari</taxon>
        <taxon>Parasitiformes</taxon>
        <taxon>Ixodida</taxon>
        <taxon>Ixodoidea</taxon>
        <taxon>Ixodidae</taxon>
        <taxon>Rhipicephalinae</taxon>
        <taxon>Rhipicephalus</taxon>
        <taxon>Boophilus</taxon>
    </lineage>
</organism>
<keyword evidence="3" id="KW-1185">Reference proteome</keyword>
<protein>
    <recommendedName>
        <fullName evidence="1">TRM5/TYW2-like N-terminal domain-containing protein</fullName>
    </recommendedName>
</protein>
<evidence type="ECO:0000313" key="3">
    <source>
        <dbReference type="Proteomes" id="UP000821866"/>
    </source>
</evidence>
<dbReference type="VEuPathDB" id="VectorBase:LOC119166769"/>
<feature type="domain" description="TRM5/TYW2-like N-terminal" evidence="1">
    <location>
        <begin position="64"/>
        <end position="90"/>
    </location>
</feature>
<gene>
    <name evidence="2" type="ORF">HPB51_003676</name>
</gene>
<sequence length="108" mass="12058">MPLRNTDLRGIDQVSTFNEIDLASQAALSQAGVSVLGERQVSLTYDNWTSEDILRAVIGQPDASGYSLIGHVLHLNLREHLQPYKKLIGQGHCYLKWALLIQAQVMQE</sequence>
<dbReference type="InterPro" id="IPR056744">
    <property type="entry name" value="TRM5/TYW2-like_N"/>
</dbReference>
<dbReference type="AlphaFoldDB" id="A0A9J6DYC0"/>
<dbReference type="Pfam" id="PF25133">
    <property type="entry name" value="TYW2_N_2"/>
    <property type="match status" value="1"/>
</dbReference>
<comment type="caution">
    <text evidence="2">The sequence shown here is derived from an EMBL/GenBank/DDBJ whole genome shotgun (WGS) entry which is preliminary data.</text>
</comment>
<evidence type="ECO:0000259" key="1">
    <source>
        <dbReference type="Pfam" id="PF25133"/>
    </source>
</evidence>
<proteinExistence type="predicted"/>
<dbReference type="Gene3D" id="3.30.300.110">
    <property type="entry name" value="Met-10+ protein-like domains"/>
    <property type="match status" value="1"/>
</dbReference>
<accession>A0A9J6DYC0</accession>
<reference evidence="2" key="1">
    <citation type="journal article" date="2020" name="Cell">
        <title>Large-Scale Comparative Analyses of Tick Genomes Elucidate Their Genetic Diversity and Vector Capacities.</title>
        <authorList>
            <consortium name="Tick Genome and Microbiome Consortium (TIGMIC)"/>
            <person name="Jia N."/>
            <person name="Wang J."/>
            <person name="Shi W."/>
            <person name="Du L."/>
            <person name="Sun Y."/>
            <person name="Zhan W."/>
            <person name="Jiang J.F."/>
            <person name="Wang Q."/>
            <person name="Zhang B."/>
            <person name="Ji P."/>
            <person name="Bell-Sakyi L."/>
            <person name="Cui X.M."/>
            <person name="Yuan T.T."/>
            <person name="Jiang B.G."/>
            <person name="Yang W.F."/>
            <person name="Lam T.T."/>
            <person name="Chang Q.C."/>
            <person name="Ding S.J."/>
            <person name="Wang X.J."/>
            <person name="Zhu J.G."/>
            <person name="Ruan X.D."/>
            <person name="Zhao L."/>
            <person name="Wei J.T."/>
            <person name="Ye R.Z."/>
            <person name="Que T.C."/>
            <person name="Du C.H."/>
            <person name="Zhou Y.H."/>
            <person name="Cheng J.X."/>
            <person name="Dai P.F."/>
            <person name="Guo W.B."/>
            <person name="Han X.H."/>
            <person name="Huang E.J."/>
            <person name="Li L.F."/>
            <person name="Wei W."/>
            <person name="Gao Y.C."/>
            <person name="Liu J.Z."/>
            <person name="Shao H.Z."/>
            <person name="Wang X."/>
            <person name="Wang C.C."/>
            <person name="Yang T.C."/>
            <person name="Huo Q.B."/>
            <person name="Li W."/>
            <person name="Chen H.Y."/>
            <person name="Chen S.E."/>
            <person name="Zhou L.G."/>
            <person name="Ni X.B."/>
            <person name="Tian J.H."/>
            <person name="Sheng Y."/>
            <person name="Liu T."/>
            <person name="Pan Y.S."/>
            <person name="Xia L.Y."/>
            <person name="Li J."/>
            <person name="Zhao F."/>
            <person name="Cao W.C."/>
        </authorList>
    </citation>
    <scope>NUCLEOTIDE SEQUENCE</scope>
    <source>
        <strain evidence="2">Rmic-2018</strain>
    </source>
</reference>
<dbReference type="EMBL" id="JABSTU010000006">
    <property type="protein sequence ID" value="KAH8027223.1"/>
    <property type="molecule type" value="Genomic_DNA"/>
</dbReference>
<reference evidence="2" key="2">
    <citation type="submission" date="2021-09" db="EMBL/GenBank/DDBJ databases">
        <authorList>
            <person name="Jia N."/>
            <person name="Wang J."/>
            <person name="Shi W."/>
            <person name="Du L."/>
            <person name="Sun Y."/>
            <person name="Zhan W."/>
            <person name="Jiang J."/>
            <person name="Wang Q."/>
            <person name="Zhang B."/>
            <person name="Ji P."/>
            <person name="Sakyi L.B."/>
            <person name="Cui X."/>
            <person name="Yuan T."/>
            <person name="Jiang B."/>
            <person name="Yang W."/>
            <person name="Lam T.T.-Y."/>
            <person name="Chang Q."/>
            <person name="Ding S."/>
            <person name="Wang X."/>
            <person name="Zhu J."/>
            <person name="Ruan X."/>
            <person name="Zhao L."/>
            <person name="Wei J."/>
            <person name="Que T."/>
            <person name="Du C."/>
            <person name="Cheng J."/>
            <person name="Dai P."/>
            <person name="Han X."/>
            <person name="Huang E."/>
            <person name="Gao Y."/>
            <person name="Liu J."/>
            <person name="Shao H."/>
            <person name="Ye R."/>
            <person name="Li L."/>
            <person name="Wei W."/>
            <person name="Wang X."/>
            <person name="Wang C."/>
            <person name="Huo Q."/>
            <person name="Li W."/>
            <person name="Guo W."/>
            <person name="Chen H."/>
            <person name="Chen S."/>
            <person name="Zhou L."/>
            <person name="Zhou L."/>
            <person name="Ni X."/>
            <person name="Tian J."/>
            <person name="Zhou Y."/>
            <person name="Sheng Y."/>
            <person name="Liu T."/>
            <person name="Pan Y."/>
            <person name="Xia L."/>
            <person name="Li J."/>
            <person name="Zhao F."/>
            <person name="Cao W."/>
        </authorList>
    </citation>
    <scope>NUCLEOTIDE SEQUENCE</scope>
    <source>
        <strain evidence="2">Rmic-2018</strain>
        <tissue evidence="2">Larvae</tissue>
    </source>
</reference>
<dbReference type="Proteomes" id="UP000821866">
    <property type="component" value="Chromosome 4"/>
</dbReference>
<name>A0A9J6DYC0_RHIMP</name>